<reference evidence="2" key="1">
    <citation type="journal article" date="2020" name="Nature">
        <title>Giant virus diversity and host interactions through global metagenomics.</title>
        <authorList>
            <person name="Schulz F."/>
            <person name="Roux S."/>
            <person name="Paez-Espino D."/>
            <person name="Jungbluth S."/>
            <person name="Walsh D.A."/>
            <person name="Denef V.J."/>
            <person name="McMahon K.D."/>
            <person name="Konstantinidis K.T."/>
            <person name="Eloe-Fadrosh E.A."/>
            <person name="Kyrpides N.C."/>
            <person name="Woyke T."/>
        </authorList>
    </citation>
    <scope>NUCLEOTIDE SEQUENCE</scope>
    <source>
        <strain evidence="2">GVMAG-M-3300013004-44</strain>
    </source>
</reference>
<organism evidence="2">
    <name type="scientific">viral metagenome</name>
    <dbReference type="NCBI Taxonomy" id="1070528"/>
    <lineage>
        <taxon>unclassified sequences</taxon>
        <taxon>metagenomes</taxon>
        <taxon>organismal metagenomes</taxon>
    </lineage>
</organism>
<accession>A0A6C0BG32</accession>
<dbReference type="AlphaFoldDB" id="A0A6C0BG32"/>
<evidence type="ECO:0000256" key="1">
    <source>
        <dbReference type="SAM" id="MobiDB-lite"/>
    </source>
</evidence>
<feature type="compositionally biased region" description="Basic and acidic residues" evidence="1">
    <location>
        <begin position="59"/>
        <end position="73"/>
    </location>
</feature>
<dbReference type="EMBL" id="MN739157">
    <property type="protein sequence ID" value="QHS91277.1"/>
    <property type="molecule type" value="Genomic_DNA"/>
</dbReference>
<name>A0A6C0BG32_9ZZZZ</name>
<protein>
    <submittedName>
        <fullName evidence="2">Uncharacterized protein</fullName>
    </submittedName>
</protein>
<sequence>MSNDQQKITELQNTILALTATVATLSSEVARLSNKPFHQQVMKTSIPLLPMQPNYSRRPFQEQGRRPYRELKPSDAATATASSASTDTHRMVSLSDILTTNEEVTFYVNTGKDAKGEFTKSTVVTTFDGTNLTVTRCEHASSLVGLQTQKPGEILYKFIEELKNSNHIKRTFSVAPWKLCYVVRDGQMVTLDQLRNKLSP</sequence>
<feature type="region of interest" description="Disordered" evidence="1">
    <location>
        <begin position="50"/>
        <end position="87"/>
    </location>
</feature>
<feature type="compositionally biased region" description="Low complexity" evidence="1">
    <location>
        <begin position="74"/>
        <end position="86"/>
    </location>
</feature>
<evidence type="ECO:0000313" key="2">
    <source>
        <dbReference type="EMBL" id="QHS91277.1"/>
    </source>
</evidence>
<proteinExistence type="predicted"/>